<dbReference type="GeneID" id="30523465"/>
<dbReference type="Proteomes" id="UP000201465">
    <property type="component" value="Segment"/>
</dbReference>
<proteinExistence type="predicted"/>
<sequence length="317" mass="36297">MRKLVISPQGGLGNRLRSTCSALLLAELTHRKPFLYWKAMEKGNSSFAHVKAIQETAFSTFFEPKVEDFPDTEEVSMCYTEWLPGDHWYAFQNFAQASLPVRNRKKLTSCADEIAKDESQVILIETSLPLVLSSYSKEQWQRMLSLTYRKYFVPKRKYLDIVYQLPCLGVGISIRRGEFLWYFPEACQNLEDIVAWILDLKKKHDKIILFSDEEVTRTFLQSKTGSPWGFDRRGLSSLEQGFVEFLILSLRCAFIYGTPKSSFAQEAALFGSVPYAENLTVRENLSTTGAENLTVRENLEVKDTSTVKTVDTSEQNL</sequence>
<dbReference type="Gene3D" id="3.40.50.11340">
    <property type="match status" value="1"/>
</dbReference>
<organism evidence="1 2">
    <name type="scientific">Cedratvirus A11</name>
    <dbReference type="NCBI Taxonomy" id="1903266"/>
    <lineage>
        <taxon>Viruses</taxon>
        <taxon>Pithoviruses</taxon>
        <taxon>Orthocedratvirinae</taxon>
        <taxon>Alphacedratvirus</taxon>
        <taxon>Alphacedratvirus aljazairmassiliense</taxon>
    </lineage>
</organism>
<protein>
    <submittedName>
        <fullName evidence="1">Uncharacterized protein</fullName>
    </submittedName>
</protein>
<dbReference type="RefSeq" id="YP_009329422.1">
    <property type="nucleotide sequence ID" value="NC_032108.1"/>
</dbReference>
<reference evidence="1 2" key="1">
    <citation type="submission" date="2016-11" db="EMBL/GenBank/DDBJ databases">
        <authorList>
            <consortium name="Urmite Genomes"/>
        </authorList>
    </citation>
    <scope>NUCLEOTIDE SEQUENCE [LARGE SCALE GENOMIC DNA]</scope>
    <source>
        <strain evidence="1 2">A11</strain>
    </source>
</reference>
<dbReference type="EMBL" id="LT671577">
    <property type="protein sequence ID" value="SHO33550.1"/>
    <property type="molecule type" value="Genomic_DNA"/>
</dbReference>
<dbReference type="KEGG" id="vg:30523465"/>
<evidence type="ECO:0000313" key="2">
    <source>
        <dbReference type="Proteomes" id="UP000201465"/>
    </source>
</evidence>
<keyword evidence="2" id="KW-1185">Reference proteome</keyword>
<gene>
    <name evidence="1" type="ORF">BQ3484_482</name>
</gene>
<accession>A0A1M7XVE8</accession>
<evidence type="ECO:0000313" key="1">
    <source>
        <dbReference type="EMBL" id="SHO33550.1"/>
    </source>
</evidence>
<name>A0A1M7XVE8_9VIRU</name>